<proteinExistence type="inferred from homology"/>
<dbReference type="SUPFAM" id="SSF110395">
    <property type="entry name" value="CutC-like"/>
    <property type="match status" value="1"/>
</dbReference>
<comment type="similarity">
    <text evidence="1 2">Belongs to the CutC family.</text>
</comment>
<protein>
    <recommendedName>
        <fullName evidence="2">PF03932 family protein CutC</fullName>
    </recommendedName>
</protein>
<gene>
    <name evidence="2" type="primary">cutC</name>
    <name evidence="3" type="ORF">MuYL_3500</name>
</gene>
<dbReference type="PANTHER" id="PTHR12598">
    <property type="entry name" value="COPPER HOMEOSTASIS PROTEIN CUTC"/>
    <property type="match status" value="1"/>
</dbReference>
<dbReference type="RefSeq" id="WP_245845590.1">
    <property type="nucleotide sequence ID" value="NZ_CP022743.1"/>
</dbReference>
<evidence type="ECO:0000313" key="4">
    <source>
        <dbReference type="Proteomes" id="UP000215002"/>
    </source>
</evidence>
<dbReference type="KEGG" id="muc:MuYL_3500"/>
<name>A0A223NZV1_9SPHI</name>
<dbReference type="HAMAP" id="MF_00795">
    <property type="entry name" value="CutC"/>
    <property type="match status" value="1"/>
</dbReference>
<dbReference type="Pfam" id="PF03932">
    <property type="entry name" value="CutC"/>
    <property type="match status" value="1"/>
</dbReference>
<organism evidence="3 4">
    <name type="scientific">Mucilaginibacter xinganensis</name>
    <dbReference type="NCBI Taxonomy" id="1234841"/>
    <lineage>
        <taxon>Bacteria</taxon>
        <taxon>Pseudomonadati</taxon>
        <taxon>Bacteroidota</taxon>
        <taxon>Sphingobacteriia</taxon>
        <taxon>Sphingobacteriales</taxon>
        <taxon>Sphingobacteriaceae</taxon>
        <taxon>Mucilaginibacter</taxon>
    </lineage>
</organism>
<dbReference type="InterPro" id="IPR036822">
    <property type="entry name" value="CutC-like_dom_sf"/>
</dbReference>
<dbReference type="Proteomes" id="UP000215002">
    <property type="component" value="Chromosome"/>
</dbReference>
<keyword evidence="4" id="KW-1185">Reference proteome</keyword>
<evidence type="ECO:0000256" key="1">
    <source>
        <dbReference type="ARBA" id="ARBA00007768"/>
    </source>
</evidence>
<comment type="caution">
    <text evidence="2">Once thought to be involved in copper homeostasis, experiments in E.coli have shown this is not the case.</text>
</comment>
<keyword evidence="2" id="KW-0963">Cytoplasm</keyword>
<evidence type="ECO:0000313" key="3">
    <source>
        <dbReference type="EMBL" id="ASU35385.1"/>
    </source>
</evidence>
<dbReference type="PANTHER" id="PTHR12598:SF0">
    <property type="entry name" value="COPPER HOMEOSTASIS PROTEIN CUTC HOMOLOG"/>
    <property type="match status" value="1"/>
</dbReference>
<dbReference type="Gene3D" id="3.20.20.380">
    <property type="entry name" value="Copper homeostasis (CutC) domain"/>
    <property type="match status" value="1"/>
</dbReference>
<accession>A0A223NZV1</accession>
<evidence type="ECO:0000256" key="2">
    <source>
        <dbReference type="HAMAP-Rule" id="MF_00795"/>
    </source>
</evidence>
<reference evidence="3 4" key="1">
    <citation type="submission" date="2017-08" db="EMBL/GenBank/DDBJ databases">
        <title>Complete genome sequence of Mucilaginibacter sp. strain BJC16-A31.</title>
        <authorList>
            <consortium name="Henan University of Science and Technology"/>
            <person name="You X."/>
        </authorList>
    </citation>
    <scope>NUCLEOTIDE SEQUENCE [LARGE SCALE GENOMIC DNA]</scope>
    <source>
        <strain evidence="3 4">BJC16-A31</strain>
    </source>
</reference>
<dbReference type="GO" id="GO:0005507">
    <property type="term" value="F:copper ion binding"/>
    <property type="evidence" value="ECO:0007669"/>
    <property type="project" value="TreeGrafter"/>
</dbReference>
<dbReference type="GO" id="GO:0005737">
    <property type="term" value="C:cytoplasm"/>
    <property type="evidence" value="ECO:0007669"/>
    <property type="project" value="UniProtKB-SubCell"/>
</dbReference>
<sequence>MNVNIQSAMGNPVSLEVCANSVTSAVAAQAGGATRVELCENLFEGGTTPSYGQILMARKLLHIKLYVLIRPRGGDFLYTELEFNIMMADIRYCIEAGCDGIVIGMLNEDGTIDKERCAEMINLAKQWGLGVTFHRAFDMCSDLFQAMEDIIELGCERILTSGGKSTAMEGAYNIARLISKAANRIRIMPGSGVSEANVADLVRFTGATEVHSSARVHIQSKMKYKNDHIIMGDTIGDEYSTDVTDACRVKEIIKMANTFE</sequence>
<comment type="subcellular location">
    <subcellularLocation>
        <location evidence="2">Cytoplasm</location>
    </subcellularLocation>
</comment>
<dbReference type="AlphaFoldDB" id="A0A223NZV1"/>
<dbReference type="EMBL" id="CP022743">
    <property type="protein sequence ID" value="ASU35385.1"/>
    <property type="molecule type" value="Genomic_DNA"/>
</dbReference>
<dbReference type="InterPro" id="IPR005627">
    <property type="entry name" value="CutC-like"/>
</dbReference>
<dbReference type="FunFam" id="3.20.20.380:FF:000001">
    <property type="entry name" value="Copper homeostasis protein CutC"/>
    <property type="match status" value="1"/>
</dbReference>